<evidence type="ECO:0000256" key="6">
    <source>
        <dbReference type="ARBA" id="ARBA00023136"/>
    </source>
</evidence>
<evidence type="ECO:0000313" key="9">
    <source>
        <dbReference type="Proteomes" id="UP000035548"/>
    </source>
</evidence>
<evidence type="ECO:0000256" key="5">
    <source>
        <dbReference type="ARBA" id="ARBA00022989"/>
    </source>
</evidence>
<sequence length="376" mass="37591">MPDTPITPAMPDPNTAAADDTELIPHNGADNVVQTHQQPRPGFAAHVLRLIPGILLCVAGTGIALGINRLIPAMSVMLAAIVLGAVLANTTGVFARGHEGVGFAAKHLLRAGIVLLGLQVVVSDVLALGVPMLLTVAAVVGIGVVATIAIGKAMGIEPRLVMLIACGFSICGAAAIAGAQTIIKGSKAQVAAGLALVVAFGTAMIPLIPALGAALGLSEEAIGAWAGASIHEVAQVVAAAGTLGDASSPAMKIAVITKLSRVILLAVVIIGLGAYLSRTNTDAGEAKPALMPGFVAGFIGMVVIASIDRYVGVLPEVAYSVAKFAQSVLLAMAMFALGCGVNLKELRTIGGKPIILAATSTLIVTLIGLAGALVTF</sequence>
<proteinExistence type="inferred from homology"/>
<dbReference type="InterPro" id="IPR018383">
    <property type="entry name" value="UPF0324_pro"/>
</dbReference>
<feature type="transmembrane region" description="Helical" evidence="7">
    <location>
        <begin position="73"/>
        <end position="95"/>
    </location>
</feature>
<dbReference type="PANTHER" id="PTHR30106">
    <property type="entry name" value="INNER MEMBRANE PROTEIN YEIH-RELATED"/>
    <property type="match status" value="1"/>
</dbReference>
<feature type="transmembrane region" description="Helical" evidence="7">
    <location>
        <begin position="47"/>
        <end position="67"/>
    </location>
</feature>
<dbReference type="RefSeq" id="WP_082121226.1">
    <property type="nucleotide sequence ID" value="NZ_CP011546.1"/>
</dbReference>
<dbReference type="STRING" id="1072256.CUTER_02035"/>
<keyword evidence="9" id="KW-1185">Reference proteome</keyword>
<dbReference type="PATRIC" id="fig|1072256.5.peg.401"/>
<dbReference type="Pfam" id="PF03601">
    <property type="entry name" value="Cons_hypoth698"/>
    <property type="match status" value="1"/>
</dbReference>
<gene>
    <name evidence="8" type="ORF">CUTER_02035</name>
</gene>
<evidence type="ECO:0000256" key="4">
    <source>
        <dbReference type="ARBA" id="ARBA00022692"/>
    </source>
</evidence>
<dbReference type="GO" id="GO:0005886">
    <property type="term" value="C:plasma membrane"/>
    <property type="evidence" value="ECO:0007669"/>
    <property type="project" value="UniProtKB-SubCell"/>
</dbReference>
<dbReference type="Proteomes" id="UP000035548">
    <property type="component" value="Chromosome"/>
</dbReference>
<name>A0A0G3HGZ7_9CORY</name>
<dbReference type="KEGG" id="cut:CUTER_02035"/>
<dbReference type="EMBL" id="CP011546">
    <property type="protein sequence ID" value="AKK10422.1"/>
    <property type="molecule type" value="Genomic_DNA"/>
</dbReference>
<keyword evidence="6 7" id="KW-0472">Membrane</keyword>
<feature type="transmembrane region" description="Helical" evidence="7">
    <location>
        <begin position="160"/>
        <end position="183"/>
    </location>
</feature>
<organism evidence="8 9">
    <name type="scientific">Corynebacterium uterequi</name>
    <dbReference type="NCBI Taxonomy" id="1072256"/>
    <lineage>
        <taxon>Bacteria</taxon>
        <taxon>Bacillati</taxon>
        <taxon>Actinomycetota</taxon>
        <taxon>Actinomycetes</taxon>
        <taxon>Mycobacteriales</taxon>
        <taxon>Corynebacteriaceae</taxon>
        <taxon>Corynebacterium</taxon>
    </lineage>
</organism>
<evidence type="ECO:0000256" key="7">
    <source>
        <dbReference type="SAM" id="Phobius"/>
    </source>
</evidence>
<dbReference type="OrthoDB" id="9766798at2"/>
<feature type="transmembrane region" description="Helical" evidence="7">
    <location>
        <begin position="324"/>
        <end position="343"/>
    </location>
</feature>
<protein>
    <submittedName>
        <fullName evidence="8">Putative membrane protein</fullName>
    </submittedName>
</protein>
<feature type="transmembrane region" description="Helical" evidence="7">
    <location>
        <begin position="132"/>
        <end position="151"/>
    </location>
</feature>
<evidence type="ECO:0000313" key="8">
    <source>
        <dbReference type="EMBL" id="AKK10422.1"/>
    </source>
</evidence>
<dbReference type="AlphaFoldDB" id="A0A0G3HGZ7"/>
<evidence type="ECO:0000256" key="2">
    <source>
        <dbReference type="ARBA" id="ARBA00007977"/>
    </source>
</evidence>
<feature type="transmembrane region" description="Helical" evidence="7">
    <location>
        <begin position="222"/>
        <end position="243"/>
    </location>
</feature>
<evidence type="ECO:0000256" key="3">
    <source>
        <dbReference type="ARBA" id="ARBA00022475"/>
    </source>
</evidence>
<reference evidence="9" key="2">
    <citation type="submission" date="2015-05" db="EMBL/GenBank/DDBJ databases">
        <title>Complete genome sequence of Corynebacterium uterequi DSM 45634, isolated from the uterus of a maiden mare.</title>
        <authorList>
            <person name="Ruckert C."/>
            <person name="Albersmeier A."/>
            <person name="Winkler A."/>
            <person name="Tauch A."/>
        </authorList>
    </citation>
    <scope>NUCLEOTIDE SEQUENCE [LARGE SCALE GENOMIC DNA]</scope>
    <source>
        <strain evidence="9">DSM 45634</strain>
    </source>
</reference>
<feature type="transmembrane region" description="Helical" evidence="7">
    <location>
        <begin position="255"/>
        <end position="277"/>
    </location>
</feature>
<feature type="transmembrane region" description="Helical" evidence="7">
    <location>
        <begin position="355"/>
        <end position="374"/>
    </location>
</feature>
<accession>A0A0G3HGZ7</accession>
<evidence type="ECO:0000256" key="1">
    <source>
        <dbReference type="ARBA" id="ARBA00004651"/>
    </source>
</evidence>
<comment type="subcellular location">
    <subcellularLocation>
        <location evidence="1">Cell membrane</location>
        <topology evidence="1">Multi-pass membrane protein</topology>
    </subcellularLocation>
</comment>
<feature type="transmembrane region" description="Helical" evidence="7">
    <location>
        <begin position="189"/>
        <end position="215"/>
    </location>
</feature>
<feature type="transmembrane region" description="Helical" evidence="7">
    <location>
        <begin position="107"/>
        <end position="126"/>
    </location>
</feature>
<keyword evidence="5 7" id="KW-1133">Transmembrane helix</keyword>
<keyword evidence="4 7" id="KW-0812">Transmembrane</keyword>
<comment type="similarity">
    <text evidence="2">Belongs to the UPF0324 family.</text>
</comment>
<reference evidence="8 9" key="1">
    <citation type="journal article" date="2015" name="Genome Announc.">
        <title>Virulence Factor Genes Detected in the Complete Genome Sequence of Corynebacterium uterequi DSM 45634, Isolated from the Uterus of a Maiden Mare.</title>
        <authorList>
            <person name="Ruckert C."/>
            <person name="Kriete M."/>
            <person name="Jaenicke S."/>
            <person name="Winkler A."/>
            <person name="Tauch A."/>
        </authorList>
    </citation>
    <scope>NUCLEOTIDE SEQUENCE [LARGE SCALE GENOMIC DNA]</scope>
    <source>
        <strain evidence="8 9">DSM 45634</strain>
    </source>
</reference>
<feature type="transmembrane region" description="Helical" evidence="7">
    <location>
        <begin position="289"/>
        <end position="312"/>
    </location>
</feature>
<keyword evidence="3" id="KW-1003">Cell membrane</keyword>
<dbReference type="PANTHER" id="PTHR30106:SF2">
    <property type="entry name" value="UPF0324 INNER MEMBRANE PROTEIN YEIH"/>
    <property type="match status" value="1"/>
</dbReference>